<keyword evidence="6" id="KW-0255">Endonuclease</keyword>
<dbReference type="GO" id="GO:0004519">
    <property type="term" value="F:endonuclease activity"/>
    <property type="evidence" value="ECO:0007669"/>
    <property type="project" value="UniProtKB-KW"/>
</dbReference>
<sequence>MDLMTKQLLMKLEQWIEQDKIVRFYQSKEWRKIRAVTLRMYGSRCQQCGKKATMVHHKEAVRKRPELALRLSNLEPECKVCHNKEHPEKLAKFHKKIFENEERW</sequence>
<evidence type="ECO:0000313" key="7">
    <source>
        <dbReference type="Proteomes" id="UP000673375"/>
    </source>
</evidence>
<evidence type="ECO:0000256" key="1">
    <source>
        <dbReference type="ARBA" id="ARBA00022722"/>
    </source>
</evidence>
<comment type="caution">
    <text evidence="6">The sequence shown here is derived from an EMBL/GenBank/DDBJ whole genome shotgun (WGS) entry which is preliminary data.</text>
</comment>
<protein>
    <recommendedName>
        <fullName evidence="4">Putative HNH nuclease YajD</fullName>
    </recommendedName>
</protein>
<organism evidence="6 7">
    <name type="scientific">Enterococcus larvae</name>
    <dbReference type="NCBI Taxonomy" id="2794352"/>
    <lineage>
        <taxon>Bacteria</taxon>
        <taxon>Bacillati</taxon>
        <taxon>Bacillota</taxon>
        <taxon>Bacilli</taxon>
        <taxon>Lactobacillales</taxon>
        <taxon>Enterococcaceae</taxon>
        <taxon>Enterococcus</taxon>
    </lineage>
</organism>
<evidence type="ECO:0000256" key="2">
    <source>
        <dbReference type="ARBA" id="ARBA00022801"/>
    </source>
</evidence>
<dbReference type="Gene3D" id="1.10.30.50">
    <property type="match status" value="1"/>
</dbReference>
<feature type="domain" description="HNH nuclease" evidence="5">
    <location>
        <begin position="32"/>
        <end position="83"/>
    </location>
</feature>
<dbReference type="InterPro" id="IPR003615">
    <property type="entry name" value="HNH_nuc"/>
</dbReference>
<reference evidence="6 7" key="1">
    <citation type="submission" date="2020-12" db="EMBL/GenBank/DDBJ databases">
        <title>Vagococcus allomyrinae sp. nov. and Enterococcus lavae sp. nov., isolated from the larvae of Allomyrina dichotoma.</title>
        <authorList>
            <person name="Lee S.D."/>
        </authorList>
    </citation>
    <scope>NUCLEOTIDE SEQUENCE [LARGE SCALE GENOMIC DNA]</scope>
    <source>
        <strain evidence="6 7">BWM-S5</strain>
    </source>
</reference>
<dbReference type="Pfam" id="PF01844">
    <property type="entry name" value="HNH"/>
    <property type="match status" value="1"/>
</dbReference>
<dbReference type="PANTHER" id="PTHR41286:SF1">
    <property type="entry name" value="HNH NUCLEASE YAJD-RELATED"/>
    <property type="match status" value="1"/>
</dbReference>
<dbReference type="SMART" id="SM00507">
    <property type="entry name" value="HNHc"/>
    <property type="match status" value="1"/>
</dbReference>
<dbReference type="InterPro" id="IPR002711">
    <property type="entry name" value="HNH"/>
</dbReference>
<evidence type="ECO:0000259" key="5">
    <source>
        <dbReference type="SMART" id="SM00507"/>
    </source>
</evidence>
<dbReference type="PANTHER" id="PTHR41286">
    <property type="entry name" value="HNH NUCLEASE YAJD-RELATED"/>
    <property type="match status" value="1"/>
</dbReference>
<keyword evidence="7" id="KW-1185">Reference proteome</keyword>
<name>A0ABS4CGY4_9ENTE</name>
<keyword evidence="1" id="KW-0540">Nuclease</keyword>
<gene>
    <name evidence="6" type="ORF">I6N96_03250</name>
</gene>
<evidence type="ECO:0000313" key="6">
    <source>
        <dbReference type="EMBL" id="MBP1045280.1"/>
    </source>
</evidence>
<dbReference type="EMBL" id="JAEDXU010000001">
    <property type="protein sequence ID" value="MBP1045280.1"/>
    <property type="molecule type" value="Genomic_DNA"/>
</dbReference>
<dbReference type="Proteomes" id="UP000673375">
    <property type="component" value="Unassembled WGS sequence"/>
</dbReference>
<evidence type="ECO:0000256" key="4">
    <source>
        <dbReference type="ARBA" id="ARBA00040194"/>
    </source>
</evidence>
<keyword evidence="2" id="KW-0378">Hydrolase</keyword>
<evidence type="ECO:0000256" key="3">
    <source>
        <dbReference type="ARBA" id="ARBA00038412"/>
    </source>
</evidence>
<comment type="similarity">
    <text evidence="3">Belongs to the HNH nuclease family.</text>
</comment>
<dbReference type="CDD" id="cd00085">
    <property type="entry name" value="HNHc"/>
    <property type="match status" value="1"/>
</dbReference>
<dbReference type="RefSeq" id="WP_209556052.1">
    <property type="nucleotide sequence ID" value="NZ_JAEDXU010000001.1"/>
</dbReference>
<accession>A0ABS4CGY4</accession>
<proteinExistence type="inferred from homology"/>